<organism evidence="2 3">
    <name type="scientific">Dispira parvispora</name>
    <dbReference type="NCBI Taxonomy" id="1520584"/>
    <lineage>
        <taxon>Eukaryota</taxon>
        <taxon>Fungi</taxon>
        <taxon>Fungi incertae sedis</taxon>
        <taxon>Zoopagomycota</taxon>
        <taxon>Kickxellomycotina</taxon>
        <taxon>Dimargaritomycetes</taxon>
        <taxon>Dimargaritales</taxon>
        <taxon>Dimargaritaceae</taxon>
        <taxon>Dispira</taxon>
    </lineage>
</organism>
<comment type="caution">
    <text evidence="2">The sequence shown here is derived from an EMBL/GenBank/DDBJ whole genome shotgun (WGS) entry which is preliminary data.</text>
</comment>
<dbReference type="PANTHER" id="PTHR45982">
    <property type="entry name" value="REGULATOR OF CHROMOSOME CONDENSATION"/>
    <property type="match status" value="1"/>
</dbReference>
<feature type="repeat" description="RCC1" evidence="1">
    <location>
        <begin position="182"/>
        <end position="258"/>
    </location>
</feature>
<dbReference type="PRINTS" id="PR00633">
    <property type="entry name" value="RCCNDNSATION"/>
</dbReference>
<dbReference type="Proteomes" id="UP001150925">
    <property type="component" value="Unassembled WGS sequence"/>
</dbReference>
<accession>A0A9W8ATD2</accession>
<dbReference type="Pfam" id="PF00415">
    <property type="entry name" value="RCC1"/>
    <property type="match status" value="3"/>
</dbReference>
<evidence type="ECO:0000313" key="3">
    <source>
        <dbReference type="Proteomes" id="UP001150925"/>
    </source>
</evidence>
<feature type="repeat" description="RCC1" evidence="1">
    <location>
        <begin position="312"/>
        <end position="362"/>
    </location>
</feature>
<gene>
    <name evidence="2" type="ORF">IWQ62_000973</name>
</gene>
<name>A0A9W8ATD2_9FUNG</name>
<dbReference type="InterPro" id="IPR051553">
    <property type="entry name" value="Ran_GTPase-activating"/>
</dbReference>
<keyword evidence="3" id="KW-1185">Reference proteome</keyword>
<dbReference type="AlphaFoldDB" id="A0A9W8ATD2"/>
<feature type="repeat" description="RCC1" evidence="1">
    <location>
        <begin position="363"/>
        <end position="415"/>
    </location>
</feature>
<dbReference type="InterPro" id="IPR009091">
    <property type="entry name" value="RCC1/BLIP-II"/>
</dbReference>
<protein>
    <submittedName>
        <fullName evidence="2">Uncharacterized protein</fullName>
    </submittedName>
</protein>
<proteinExistence type="predicted"/>
<evidence type="ECO:0000256" key="1">
    <source>
        <dbReference type="PROSITE-ProRule" id="PRU00235"/>
    </source>
</evidence>
<dbReference type="OrthoDB" id="5370059at2759"/>
<sequence>MASRQLLFGWGAGLPKALHFPPSVLISPQVKPFTIPDRVASHAVESRAPPMVRIPLAVESFTESLSSGNSTAEHAFPTIRPHATRLDWLSTFQKQVPDVQLTHIAAGHLFSLVALYSQQRRESWLLGTGINSRGQLGALPGHNRHWDVQLHQVTGRIKAVQCGREHALVVVTHGGGQSDRMERDYLYGCGSNAYGQLGDKSTNSPAALGVPDQQLGDSSHPGFPPHTWPLHPLRLPNSPTSYADMACGLDHTILQLDDHRICSMGWGADGQLGRGEKTQTLSTPGVIPRFSPHRIVKLASRGDFTLALTEGHQVYVWGNSEYGQAMLGKRIDRILMPTLVPFNQPIVDIAAGGTHALVLTASGEMYTCGYGALGLDPQGEQFETVIPTRIPWLKSNGIVVSVYCGLEYSACLTDDGKLFMWGLNSPFHRLDPVAPDATEHVYQPHPVIFKGGAPTRGQVCVETVACGSHHVLARGHFSA</sequence>
<dbReference type="Gene3D" id="2.130.10.30">
    <property type="entry name" value="Regulator of chromosome condensation 1/beta-lactamase-inhibitor protein II"/>
    <property type="match status" value="2"/>
</dbReference>
<reference evidence="2" key="1">
    <citation type="submission" date="2022-07" db="EMBL/GenBank/DDBJ databases">
        <title>Phylogenomic reconstructions and comparative analyses of Kickxellomycotina fungi.</title>
        <authorList>
            <person name="Reynolds N.K."/>
            <person name="Stajich J.E."/>
            <person name="Barry K."/>
            <person name="Grigoriev I.V."/>
            <person name="Crous P."/>
            <person name="Smith M.E."/>
        </authorList>
    </citation>
    <scope>NUCLEOTIDE SEQUENCE</scope>
    <source>
        <strain evidence="2">RSA 1196</strain>
    </source>
</reference>
<dbReference type="PROSITE" id="PS50012">
    <property type="entry name" value="RCC1_3"/>
    <property type="match status" value="4"/>
</dbReference>
<feature type="repeat" description="RCC1" evidence="1">
    <location>
        <begin position="259"/>
        <end position="311"/>
    </location>
</feature>
<dbReference type="PANTHER" id="PTHR45982:SF1">
    <property type="entry name" value="REGULATOR OF CHROMOSOME CONDENSATION"/>
    <property type="match status" value="1"/>
</dbReference>
<evidence type="ECO:0000313" key="2">
    <source>
        <dbReference type="EMBL" id="KAJ1968885.1"/>
    </source>
</evidence>
<dbReference type="SUPFAM" id="SSF50985">
    <property type="entry name" value="RCC1/BLIP-II"/>
    <property type="match status" value="2"/>
</dbReference>
<dbReference type="EMBL" id="JANBPY010000124">
    <property type="protein sequence ID" value="KAJ1968885.1"/>
    <property type="molecule type" value="Genomic_DNA"/>
</dbReference>
<dbReference type="InterPro" id="IPR000408">
    <property type="entry name" value="Reg_chr_condens"/>
</dbReference>